<evidence type="ECO:0000313" key="2">
    <source>
        <dbReference type="EMBL" id="KAF9485006.1"/>
    </source>
</evidence>
<name>A0A9P5ZCN7_9AGAR</name>
<feature type="transmembrane region" description="Helical" evidence="1">
    <location>
        <begin position="74"/>
        <end position="97"/>
    </location>
</feature>
<keyword evidence="3" id="KW-1185">Reference proteome</keyword>
<dbReference type="Proteomes" id="UP000807469">
    <property type="component" value="Unassembled WGS sequence"/>
</dbReference>
<evidence type="ECO:0000256" key="1">
    <source>
        <dbReference type="SAM" id="Phobius"/>
    </source>
</evidence>
<evidence type="ECO:0000313" key="3">
    <source>
        <dbReference type="Proteomes" id="UP000807469"/>
    </source>
</evidence>
<gene>
    <name evidence="2" type="ORF">BDN70DRAFT_984693</name>
</gene>
<proteinExistence type="predicted"/>
<dbReference type="EMBL" id="MU155138">
    <property type="protein sequence ID" value="KAF9485006.1"/>
    <property type="molecule type" value="Genomic_DNA"/>
</dbReference>
<organism evidence="2 3">
    <name type="scientific">Pholiota conissans</name>
    <dbReference type="NCBI Taxonomy" id="109636"/>
    <lineage>
        <taxon>Eukaryota</taxon>
        <taxon>Fungi</taxon>
        <taxon>Dikarya</taxon>
        <taxon>Basidiomycota</taxon>
        <taxon>Agaricomycotina</taxon>
        <taxon>Agaricomycetes</taxon>
        <taxon>Agaricomycetidae</taxon>
        <taxon>Agaricales</taxon>
        <taxon>Agaricineae</taxon>
        <taxon>Strophariaceae</taxon>
        <taxon>Pholiota</taxon>
    </lineage>
</organism>
<keyword evidence="1" id="KW-1133">Transmembrane helix</keyword>
<sequence>MSSTSFYLGGPLEIESRSQSQVPIFGTSNDIEHSENTNHPPMFGLKYSQLLSRSFDCQFLPSESDLQMHFPLSFYIENIVFATGLPFSVTVASLVLLQRMYTRLPLRAYKRRAEYSVHRLFTGAYILAAKQYVYLEQTVKRTHLQPLSDLPVRSWEKLSNEFWARISSYDVGEVKKLQREILLVLGRCVVVFPIMDRSVEADVKRMNSFPMFRNLPRRKDASLRNLSRMSWDEQYLYFVELGRRVGENKSMDPRPMVGWWKRQAQSDPGIIVAERSLSH</sequence>
<accession>A0A9P5ZCN7</accession>
<keyword evidence="1" id="KW-0472">Membrane</keyword>
<comment type="caution">
    <text evidence="2">The sequence shown here is derived from an EMBL/GenBank/DDBJ whole genome shotgun (WGS) entry which is preliminary data.</text>
</comment>
<protein>
    <submittedName>
        <fullName evidence="2">Uncharacterized protein</fullName>
    </submittedName>
</protein>
<keyword evidence="1" id="KW-0812">Transmembrane</keyword>
<dbReference type="AlphaFoldDB" id="A0A9P5ZCN7"/>
<dbReference type="Gene3D" id="1.10.472.10">
    <property type="entry name" value="Cyclin-like"/>
    <property type="match status" value="1"/>
</dbReference>
<reference evidence="2" key="1">
    <citation type="submission" date="2020-11" db="EMBL/GenBank/DDBJ databases">
        <authorList>
            <consortium name="DOE Joint Genome Institute"/>
            <person name="Ahrendt S."/>
            <person name="Riley R."/>
            <person name="Andreopoulos W."/>
            <person name="Labutti K."/>
            <person name="Pangilinan J."/>
            <person name="Ruiz-Duenas F.J."/>
            <person name="Barrasa J.M."/>
            <person name="Sanchez-Garcia M."/>
            <person name="Camarero S."/>
            <person name="Miyauchi S."/>
            <person name="Serrano A."/>
            <person name="Linde D."/>
            <person name="Babiker R."/>
            <person name="Drula E."/>
            <person name="Ayuso-Fernandez I."/>
            <person name="Pacheco R."/>
            <person name="Padilla G."/>
            <person name="Ferreira P."/>
            <person name="Barriuso J."/>
            <person name="Kellner H."/>
            <person name="Castanera R."/>
            <person name="Alfaro M."/>
            <person name="Ramirez L."/>
            <person name="Pisabarro A.G."/>
            <person name="Kuo A."/>
            <person name="Tritt A."/>
            <person name="Lipzen A."/>
            <person name="He G."/>
            <person name="Yan M."/>
            <person name="Ng V."/>
            <person name="Cullen D."/>
            <person name="Martin F."/>
            <person name="Rosso M.-N."/>
            <person name="Henrissat B."/>
            <person name="Hibbett D."/>
            <person name="Martinez A.T."/>
            <person name="Grigoriev I.V."/>
        </authorList>
    </citation>
    <scope>NUCLEOTIDE SEQUENCE</scope>
    <source>
        <strain evidence="2">CIRM-BRFM 674</strain>
    </source>
</reference>
<dbReference type="OrthoDB" id="3048257at2759"/>
<dbReference type="CDD" id="cd20557">
    <property type="entry name" value="CYCLIN_ScPCL1-like"/>
    <property type="match status" value="1"/>
</dbReference>